<dbReference type="PANTHER" id="PTHR43792">
    <property type="entry name" value="GNAT FAMILY, PUTATIVE (AFU_ORTHOLOGUE AFUA_3G00765)-RELATED-RELATED"/>
    <property type="match status" value="1"/>
</dbReference>
<evidence type="ECO:0000259" key="1">
    <source>
        <dbReference type="PROSITE" id="PS51186"/>
    </source>
</evidence>
<reference evidence="2 3" key="1">
    <citation type="submission" date="2024-09" db="EMBL/GenBank/DDBJ databases">
        <authorList>
            <person name="Sun Q."/>
            <person name="Mori K."/>
        </authorList>
    </citation>
    <scope>NUCLEOTIDE SEQUENCE [LARGE SCALE GENOMIC DNA]</scope>
    <source>
        <strain evidence="2 3">JCM 3143</strain>
    </source>
</reference>
<sequence>MDHVLMTERLILRPVTVADHAELVAHWTGPDVRRFLFDGAVLSPAEISEVIEDSVRDFAAAGHGLWLVRQKDGTALVGTAGLRPLEELGLEVFYSLEPAAFGKGYATEAARAVVEYALGPLGLPEVLAEVDQGNAASVAVVERLGMTPFAVVPGLLGPMTRYRRTP</sequence>
<dbReference type="InterPro" id="IPR051531">
    <property type="entry name" value="N-acetyltransferase"/>
</dbReference>
<dbReference type="EC" id="2.3.-.-" evidence="2"/>
<dbReference type="PANTHER" id="PTHR43792:SF1">
    <property type="entry name" value="N-ACETYLTRANSFERASE DOMAIN-CONTAINING PROTEIN"/>
    <property type="match status" value="1"/>
</dbReference>
<dbReference type="PROSITE" id="PS51186">
    <property type="entry name" value="GNAT"/>
    <property type="match status" value="1"/>
</dbReference>
<evidence type="ECO:0000313" key="3">
    <source>
        <dbReference type="Proteomes" id="UP001589532"/>
    </source>
</evidence>
<dbReference type="InterPro" id="IPR016181">
    <property type="entry name" value="Acyl_CoA_acyltransferase"/>
</dbReference>
<organism evidence="2 3">
    <name type="scientific">Nonomuraea helvata</name>
    <dbReference type="NCBI Taxonomy" id="37484"/>
    <lineage>
        <taxon>Bacteria</taxon>
        <taxon>Bacillati</taxon>
        <taxon>Actinomycetota</taxon>
        <taxon>Actinomycetes</taxon>
        <taxon>Streptosporangiales</taxon>
        <taxon>Streptosporangiaceae</taxon>
        <taxon>Nonomuraea</taxon>
    </lineage>
</organism>
<keyword evidence="2" id="KW-0808">Transferase</keyword>
<protein>
    <submittedName>
        <fullName evidence="2">GNAT family N-acetyltransferase</fullName>
        <ecNumber evidence="2">2.3.-.-</ecNumber>
    </submittedName>
</protein>
<dbReference type="GO" id="GO:0016746">
    <property type="term" value="F:acyltransferase activity"/>
    <property type="evidence" value="ECO:0007669"/>
    <property type="project" value="UniProtKB-KW"/>
</dbReference>
<dbReference type="RefSeq" id="WP_344985821.1">
    <property type="nucleotide sequence ID" value="NZ_BAAAXV010000001.1"/>
</dbReference>
<proteinExistence type="predicted"/>
<gene>
    <name evidence="2" type="ORF">ACFFSA_39870</name>
</gene>
<dbReference type="Gene3D" id="3.40.630.30">
    <property type="match status" value="1"/>
</dbReference>
<comment type="caution">
    <text evidence="2">The sequence shown here is derived from an EMBL/GenBank/DDBJ whole genome shotgun (WGS) entry which is preliminary data.</text>
</comment>
<feature type="domain" description="N-acetyltransferase" evidence="1">
    <location>
        <begin position="10"/>
        <end position="164"/>
    </location>
</feature>
<accession>A0ABV5SCI9</accession>
<dbReference type="InterPro" id="IPR000182">
    <property type="entry name" value="GNAT_dom"/>
</dbReference>
<keyword evidence="3" id="KW-1185">Reference proteome</keyword>
<dbReference type="Pfam" id="PF13302">
    <property type="entry name" value="Acetyltransf_3"/>
    <property type="match status" value="1"/>
</dbReference>
<dbReference type="Proteomes" id="UP001589532">
    <property type="component" value="Unassembled WGS sequence"/>
</dbReference>
<dbReference type="SUPFAM" id="SSF55729">
    <property type="entry name" value="Acyl-CoA N-acyltransferases (Nat)"/>
    <property type="match status" value="1"/>
</dbReference>
<evidence type="ECO:0000313" key="2">
    <source>
        <dbReference type="EMBL" id="MFB9629269.1"/>
    </source>
</evidence>
<name>A0ABV5SCI9_9ACTN</name>
<dbReference type="EMBL" id="JBHMBW010000054">
    <property type="protein sequence ID" value="MFB9629269.1"/>
    <property type="molecule type" value="Genomic_DNA"/>
</dbReference>
<keyword evidence="2" id="KW-0012">Acyltransferase</keyword>